<keyword evidence="2" id="KW-1185">Reference proteome</keyword>
<dbReference type="EMBL" id="CM039432">
    <property type="protein sequence ID" value="KAI4331998.1"/>
    <property type="molecule type" value="Genomic_DNA"/>
</dbReference>
<organism evidence="1 2">
    <name type="scientific">Bauhinia variegata</name>
    <name type="common">Purple orchid tree</name>
    <name type="synonym">Phanera variegata</name>
    <dbReference type="NCBI Taxonomy" id="167791"/>
    <lineage>
        <taxon>Eukaryota</taxon>
        <taxon>Viridiplantae</taxon>
        <taxon>Streptophyta</taxon>
        <taxon>Embryophyta</taxon>
        <taxon>Tracheophyta</taxon>
        <taxon>Spermatophyta</taxon>
        <taxon>Magnoliopsida</taxon>
        <taxon>eudicotyledons</taxon>
        <taxon>Gunneridae</taxon>
        <taxon>Pentapetalae</taxon>
        <taxon>rosids</taxon>
        <taxon>fabids</taxon>
        <taxon>Fabales</taxon>
        <taxon>Fabaceae</taxon>
        <taxon>Cercidoideae</taxon>
        <taxon>Cercideae</taxon>
        <taxon>Bauhiniinae</taxon>
        <taxon>Bauhinia</taxon>
    </lineage>
</organism>
<comment type="caution">
    <text evidence="1">The sequence shown here is derived from an EMBL/GenBank/DDBJ whole genome shotgun (WGS) entry which is preliminary data.</text>
</comment>
<evidence type="ECO:0000313" key="1">
    <source>
        <dbReference type="EMBL" id="KAI4331998.1"/>
    </source>
</evidence>
<name>A0ACB9N7H1_BAUVA</name>
<reference evidence="1 2" key="1">
    <citation type="journal article" date="2022" name="DNA Res.">
        <title>Chromosomal-level genome assembly of the orchid tree Bauhinia variegata (Leguminosae; Cercidoideae) supports the allotetraploid origin hypothesis of Bauhinia.</title>
        <authorList>
            <person name="Zhong Y."/>
            <person name="Chen Y."/>
            <person name="Zheng D."/>
            <person name="Pang J."/>
            <person name="Liu Y."/>
            <person name="Luo S."/>
            <person name="Meng S."/>
            <person name="Qian L."/>
            <person name="Wei D."/>
            <person name="Dai S."/>
            <person name="Zhou R."/>
        </authorList>
    </citation>
    <scope>NUCLEOTIDE SEQUENCE [LARGE SCALE GENOMIC DNA]</scope>
    <source>
        <strain evidence="1">BV-YZ2020</strain>
    </source>
</reference>
<proteinExistence type="predicted"/>
<dbReference type="Proteomes" id="UP000828941">
    <property type="component" value="Chromosome 7"/>
</dbReference>
<accession>A0ACB9N7H1</accession>
<gene>
    <name evidence="1" type="ORF">L6164_016941</name>
</gene>
<sequence>MRNNGTLFVISSLLLSLFLLIVVITGFVDATDGSDFPITEATIDDIQRAFAQNKLTSRNLVDLYLKRIEEFNPALRSVLEVNPDARDQADQADRERCHQDRVSLGPLHGVPVLLKDSIGTRDKLNTTAGSYALLGSTVARDAHVVEKLRRAGAVILGKASLSEWYGIRSQKAPDGWCARGGLARNPYVESGNPCGSSYGSAISVATNMVAVSLGTETDGSIICPADHNSVVGIKPTVGLTSRAGVIPISPRQDSIGPICRTVSDSVHVLDVIVGFDPRDCEATKSAAKFIPSGGYKQFLKREGLKGKKLGVVRDPFLNFYNGSTAISVFEHHLLHVFRQRGAILVDNLAIPNISIIMDPLQSGEMIALLAELKLGINDYLKELVYSPVRSLAEIIQFNFNHPDLEKTNEYGQDLFLASEMTSGIGMEQIEAMKMMEQLSQNGFEKLMTENQLDALVTLGPDASTVLAIGGYPAITVPAGYDSDGMPFGICFGGLKGTEPKLIEIAYDFEQSTLARKPPLDTLFFF</sequence>
<protein>
    <submittedName>
        <fullName evidence="1">Uncharacterized protein</fullName>
    </submittedName>
</protein>
<evidence type="ECO:0000313" key="2">
    <source>
        <dbReference type="Proteomes" id="UP000828941"/>
    </source>
</evidence>